<dbReference type="Proteomes" id="UP001595387">
    <property type="component" value="Unassembled WGS sequence"/>
</dbReference>
<dbReference type="PANTHER" id="PTHR42982">
    <property type="entry name" value="SEC-INDEPENDENT PROTEIN TRANSLOCASE PROTEIN TATA"/>
    <property type="match status" value="1"/>
</dbReference>
<keyword evidence="8 9" id="KW-0472">Membrane</keyword>
<sequence>MANIGVPGLILILIIALIIFGPKKLPEIGKAVGQTLTAFKQSATELVEDDQPDKKEQRTET</sequence>
<evidence type="ECO:0000256" key="1">
    <source>
        <dbReference type="ARBA" id="ARBA00004162"/>
    </source>
</evidence>
<gene>
    <name evidence="9 10" type="primary">tatA</name>
    <name evidence="10" type="ORF">ACFODW_01570</name>
</gene>
<dbReference type="PRINTS" id="PR01506">
    <property type="entry name" value="TATBPROTEIN"/>
</dbReference>
<keyword evidence="6 9" id="KW-1133">Transmembrane helix</keyword>
<evidence type="ECO:0000256" key="8">
    <source>
        <dbReference type="ARBA" id="ARBA00023136"/>
    </source>
</evidence>
<keyword evidence="3 9" id="KW-1003">Cell membrane</keyword>
<evidence type="ECO:0000256" key="7">
    <source>
        <dbReference type="ARBA" id="ARBA00023010"/>
    </source>
</evidence>
<proteinExistence type="inferred from homology"/>
<keyword evidence="2 9" id="KW-0813">Transport</keyword>
<evidence type="ECO:0000313" key="10">
    <source>
        <dbReference type="EMBL" id="MFC2947054.1"/>
    </source>
</evidence>
<dbReference type="EMBL" id="JBHRRZ010000002">
    <property type="protein sequence ID" value="MFC2947054.1"/>
    <property type="molecule type" value="Genomic_DNA"/>
</dbReference>
<keyword evidence="7 9" id="KW-0811">Translocation</keyword>
<keyword evidence="4 9" id="KW-0812">Transmembrane</keyword>
<keyword evidence="5 9" id="KW-0653">Protein transport</keyword>
<protein>
    <recommendedName>
        <fullName evidence="9">Sec-independent protein translocase protein TatA</fullName>
    </recommendedName>
</protein>
<evidence type="ECO:0000256" key="3">
    <source>
        <dbReference type="ARBA" id="ARBA00022475"/>
    </source>
</evidence>
<accession>A0ABV7A2D7</accession>
<dbReference type="Pfam" id="PF02416">
    <property type="entry name" value="TatA_B_E"/>
    <property type="match status" value="1"/>
</dbReference>
<name>A0ABV7A2D7_9BACI</name>
<comment type="caution">
    <text evidence="10">The sequence shown here is derived from an EMBL/GenBank/DDBJ whole genome shotgun (WGS) entry which is preliminary data.</text>
</comment>
<feature type="transmembrane region" description="Helical" evidence="9">
    <location>
        <begin position="6"/>
        <end position="22"/>
    </location>
</feature>
<reference evidence="11" key="1">
    <citation type="journal article" date="2019" name="Int. J. Syst. Evol. Microbiol.">
        <title>The Global Catalogue of Microorganisms (GCM) 10K type strain sequencing project: providing services to taxonomists for standard genome sequencing and annotation.</title>
        <authorList>
            <consortium name="The Broad Institute Genomics Platform"/>
            <consortium name="The Broad Institute Genome Sequencing Center for Infectious Disease"/>
            <person name="Wu L."/>
            <person name="Ma J."/>
        </authorList>
    </citation>
    <scope>NUCLEOTIDE SEQUENCE [LARGE SCALE GENOMIC DNA]</scope>
    <source>
        <strain evidence="11">KCTC 13193</strain>
    </source>
</reference>
<evidence type="ECO:0000256" key="2">
    <source>
        <dbReference type="ARBA" id="ARBA00022448"/>
    </source>
</evidence>
<evidence type="ECO:0000256" key="5">
    <source>
        <dbReference type="ARBA" id="ARBA00022927"/>
    </source>
</evidence>
<comment type="subcellular location">
    <subcellularLocation>
        <location evidence="1 9">Cell membrane</location>
        <topology evidence="1 9">Single-pass membrane protein</topology>
    </subcellularLocation>
</comment>
<dbReference type="InterPro" id="IPR006312">
    <property type="entry name" value="TatA/E"/>
</dbReference>
<comment type="similarity">
    <text evidence="9">Belongs to the TatA/E family.</text>
</comment>
<dbReference type="NCBIfam" id="TIGR01411">
    <property type="entry name" value="tatAE"/>
    <property type="match status" value="1"/>
</dbReference>
<evidence type="ECO:0000256" key="9">
    <source>
        <dbReference type="HAMAP-Rule" id="MF_00236"/>
    </source>
</evidence>
<evidence type="ECO:0000256" key="6">
    <source>
        <dbReference type="ARBA" id="ARBA00022989"/>
    </source>
</evidence>
<evidence type="ECO:0000256" key="4">
    <source>
        <dbReference type="ARBA" id="ARBA00022692"/>
    </source>
</evidence>
<organism evidence="10 11">
    <name type="scientific">Virgibacillus sediminis</name>
    <dbReference type="NCBI Taxonomy" id="202260"/>
    <lineage>
        <taxon>Bacteria</taxon>
        <taxon>Bacillati</taxon>
        <taxon>Bacillota</taxon>
        <taxon>Bacilli</taxon>
        <taxon>Bacillales</taxon>
        <taxon>Bacillaceae</taxon>
        <taxon>Virgibacillus</taxon>
    </lineage>
</organism>
<keyword evidence="11" id="KW-1185">Reference proteome</keyword>
<dbReference type="RefSeq" id="WP_390301905.1">
    <property type="nucleotide sequence ID" value="NZ_JBHRRZ010000002.1"/>
</dbReference>
<dbReference type="Gene3D" id="1.20.5.3310">
    <property type="match status" value="1"/>
</dbReference>
<evidence type="ECO:0000313" key="11">
    <source>
        <dbReference type="Proteomes" id="UP001595387"/>
    </source>
</evidence>
<dbReference type="PANTHER" id="PTHR42982:SF1">
    <property type="entry name" value="SEC-INDEPENDENT PROTEIN TRANSLOCASE PROTEIN TATA"/>
    <property type="match status" value="1"/>
</dbReference>
<comment type="function">
    <text evidence="9">Part of the twin-arginine translocation (Tat) system that transports large folded proteins containing a characteristic twin-arginine motif in their signal peptide across membranes. TatA could form the protein-conducting channel of the Tat system.</text>
</comment>
<dbReference type="NCBIfam" id="NF011430">
    <property type="entry name" value="PRK14861.1"/>
    <property type="match status" value="1"/>
</dbReference>
<dbReference type="InterPro" id="IPR003369">
    <property type="entry name" value="TatA/B/E"/>
</dbReference>
<comment type="subunit">
    <text evidence="9">Forms a complex with TatC.</text>
</comment>
<dbReference type="HAMAP" id="MF_00236">
    <property type="entry name" value="TatA_E"/>
    <property type="match status" value="1"/>
</dbReference>